<dbReference type="EMBL" id="WJXW01000014">
    <property type="protein sequence ID" value="KAF9730631.1"/>
    <property type="molecule type" value="Genomic_DNA"/>
</dbReference>
<evidence type="ECO:0000313" key="2">
    <source>
        <dbReference type="EMBL" id="KAF9730631.1"/>
    </source>
</evidence>
<comment type="caution">
    <text evidence="2">The sequence shown here is derived from an EMBL/GenBank/DDBJ whole genome shotgun (WGS) entry which is preliminary data.</text>
</comment>
<keyword evidence="3" id="KW-1185">Reference proteome</keyword>
<accession>A0A9P6KLG6</accession>
<dbReference type="Proteomes" id="UP000756921">
    <property type="component" value="Unassembled WGS sequence"/>
</dbReference>
<dbReference type="AlphaFoldDB" id="A0A9P6KLG6"/>
<proteinExistence type="predicted"/>
<organism evidence="2 3">
    <name type="scientific">Paraphaeosphaeria minitans</name>
    <dbReference type="NCBI Taxonomy" id="565426"/>
    <lineage>
        <taxon>Eukaryota</taxon>
        <taxon>Fungi</taxon>
        <taxon>Dikarya</taxon>
        <taxon>Ascomycota</taxon>
        <taxon>Pezizomycotina</taxon>
        <taxon>Dothideomycetes</taxon>
        <taxon>Pleosporomycetidae</taxon>
        <taxon>Pleosporales</taxon>
        <taxon>Massarineae</taxon>
        <taxon>Didymosphaeriaceae</taxon>
        <taxon>Paraphaeosphaeria</taxon>
    </lineage>
</organism>
<evidence type="ECO:0000256" key="1">
    <source>
        <dbReference type="SAM" id="MobiDB-lite"/>
    </source>
</evidence>
<evidence type="ECO:0000313" key="3">
    <source>
        <dbReference type="Proteomes" id="UP000756921"/>
    </source>
</evidence>
<feature type="region of interest" description="Disordered" evidence="1">
    <location>
        <begin position="83"/>
        <end position="118"/>
    </location>
</feature>
<sequence length="202" mass="22560">MQRRLPPCLPSYLQPPRPAWVCTAPSLEATLAPKKMECTQLPTNGIDSTRAKTLGIGRYLRTRPPRTRAQRNPTQCTRSLARYGREPASKPQPRLHPEAPFPHRMSEAERSPTASNRPVQSTLSVWSVRDGLLRYSSPAEDGLAPDVGWASRSQILLNEPPPNNSRTGKMRIMVERMKLGPGRQGEADMSLTDQSGCARPWR</sequence>
<protein>
    <submittedName>
        <fullName evidence="2">Uncharacterized protein</fullName>
    </submittedName>
</protein>
<feature type="region of interest" description="Disordered" evidence="1">
    <location>
        <begin position="180"/>
        <end position="202"/>
    </location>
</feature>
<reference evidence="2" key="1">
    <citation type="journal article" date="2020" name="Mol. Plant Microbe Interact.">
        <title>Genome Sequence of the Biocontrol Agent Coniothyrium minitans strain Conio (IMI 134523).</title>
        <authorList>
            <person name="Patel D."/>
            <person name="Shittu T.A."/>
            <person name="Baroncelli R."/>
            <person name="Muthumeenakshi S."/>
            <person name="Osborne T.H."/>
            <person name="Janganan T.K."/>
            <person name="Sreenivasaprasad S."/>
        </authorList>
    </citation>
    <scope>NUCLEOTIDE SEQUENCE</scope>
    <source>
        <strain evidence="2">Conio</strain>
    </source>
</reference>
<gene>
    <name evidence="2" type="ORF">PMIN01_11500</name>
</gene>
<name>A0A9P6KLG6_9PLEO</name>